<evidence type="ECO:0000313" key="2">
    <source>
        <dbReference type="Proteomes" id="UP000805193"/>
    </source>
</evidence>
<accession>A0AC60PUE8</accession>
<keyword evidence="2" id="KW-1185">Reference proteome</keyword>
<name>A0AC60PUE8_IXOPE</name>
<dbReference type="Proteomes" id="UP000805193">
    <property type="component" value="Unassembled WGS sequence"/>
</dbReference>
<gene>
    <name evidence="1" type="ORF">HPB47_028135</name>
</gene>
<reference evidence="1 2" key="1">
    <citation type="journal article" date="2020" name="Cell">
        <title>Large-Scale Comparative Analyses of Tick Genomes Elucidate Their Genetic Diversity and Vector Capacities.</title>
        <authorList>
            <consortium name="Tick Genome and Microbiome Consortium (TIGMIC)"/>
            <person name="Jia N."/>
            <person name="Wang J."/>
            <person name="Shi W."/>
            <person name="Du L."/>
            <person name="Sun Y."/>
            <person name="Zhan W."/>
            <person name="Jiang J.F."/>
            <person name="Wang Q."/>
            <person name="Zhang B."/>
            <person name="Ji P."/>
            <person name="Bell-Sakyi L."/>
            <person name="Cui X.M."/>
            <person name="Yuan T.T."/>
            <person name="Jiang B.G."/>
            <person name="Yang W.F."/>
            <person name="Lam T.T."/>
            <person name="Chang Q.C."/>
            <person name="Ding S.J."/>
            <person name="Wang X.J."/>
            <person name="Zhu J.G."/>
            <person name="Ruan X.D."/>
            <person name="Zhao L."/>
            <person name="Wei J.T."/>
            <person name="Ye R.Z."/>
            <person name="Que T.C."/>
            <person name="Du C.H."/>
            <person name="Zhou Y.H."/>
            <person name="Cheng J.X."/>
            <person name="Dai P.F."/>
            <person name="Guo W.B."/>
            <person name="Han X.H."/>
            <person name="Huang E.J."/>
            <person name="Li L.F."/>
            <person name="Wei W."/>
            <person name="Gao Y.C."/>
            <person name="Liu J.Z."/>
            <person name="Shao H.Z."/>
            <person name="Wang X."/>
            <person name="Wang C.C."/>
            <person name="Yang T.C."/>
            <person name="Huo Q.B."/>
            <person name="Li W."/>
            <person name="Chen H.Y."/>
            <person name="Chen S.E."/>
            <person name="Zhou L.G."/>
            <person name="Ni X.B."/>
            <person name="Tian J.H."/>
            <person name="Sheng Y."/>
            <person name="Liu T."/>
            <person name="Pan Y.S."/>
            <person name="Xia L.Y."/>
            <person name="Li J."/>
            <person name="Zhao F."/>
            <person name="Cao W.C."/>
        </authorList>
    </citation>
    <scope>NUCLEOTIDE SEQUENCE [LARGE SCALE GENOMIC DNA]</scope>
    <source>
        <strain evidence="1">Iper-2018</strain>
    </source>
</reference>
<protein>
    <submittedName>
        <fullName evidence="1">Uncharacterized protein</fullName>
    </submittedName>
</protein>
<organism evidence="1 2">
    <name type="scientific">Ixodes persulcatus</name>
    <name type="common">Taiga tick</name>
    <dbReference type="NCBI Taxonomy" id="34615"/>
    <lineage>
        <taxon>Eukaryota</taxon>
        <taxon>Metazoa</taxon>
        <taxon>Ecdysozoa</taxon>
        <taxon>Arthropoda</taxon>
        <taxon>Chelicerata</taxon>
        <taxon>Arachnida</taxon>
        <taxon>Acari</taxon>
        <taxon>Parasitiformes</taxon>
        <taxon>Ixodida</taxon>
        <taxon>Ixodoidea</taxon>
        <taxon>Ixodidae</taxon>
        <taxon>Ixodinae</taxon>
        <taxon>Ixodes</taxon>
    </lineage>
</organism>
<proteinExistence type="predicted"/>
<evidence type="ECO:0000313" key="1">
    <source>
        <dbReference type="EMBL" id="KAG0424644.1"/>
    </source>
</evidence>
<dbReference type="EMBL" id="JABSTQ010009949">
    <property type="protein sequence ID" value="KAG0424644.1"/>
    <property type="molecule type" value="Genomic_DNA"/>
</dbReference>
<sequence>MAGNSQSAQLLHVGAALVASSVEGLRTSPVAEGGPPDEPEDATAAAECNAEKRPVHVVLVTGSSGFLGQHIVRLLQEGKELPTVREIRLLDTRPYRNSLGHGTSVPMKETVASVCNAQAVKAAFEGVDCVIHCASLIDVGFFPDAKLMEEVNVQGTRNVIEACVDQNVSLLVFTGTVSTDHNPSSKRECSEMHCYPGPYGETKQNAAKLVMAASGRVLANGKKRLRTLILRQTPIYGEQDQMCITHIMQYAGLTMNKLVKVGKGFQIMYVGNAASAHLCGLRALSENPKISGRAFTITDDTPADMYEFMRPFLACRGFDVFPIAMPYPVALLLSILLTLLLVLVRPFFKLWTPLMTPSAVTYACYAPFLDGSDARVALSYKPRFSVEECVRRSLPYYRTVKL</sequence>
<comment type="caution">
    <text evidence="1">The sequence shown here is derived from an EMBL/GenBank/DDBJ whole genome shotgun (WGS) entry which is preliminary data.</text>
</comment>